<dbReference type="PANTHER" id="PTHR11475:SF86">
    <property type="entry name" value="PEROXIDASE"/>
    <property type="match status" value="1"/>
</dbReference>
<dbReference type="FunFam" id="1.10.640.10:FF:000003">
    <property type="entry name" value="chorion peroxidase"/>
    <property type="match status" value="1"/>
</dbReference>
<feature type="chain" id="PRO_5014649682" evidence="12">
    <location>
        <begin position="23"/>
        <end position="603"/>
    </location>
</feature>
<evidence type="ECO:0000256" key="11">
    <source>
        <dbReference type="PIRSR" id="PIRSR619791-2"/>
    </source>
</evidence>
<feature type="signal peptide" evidence="12">
    <location>
        <begin position="1"/>
        <end position="22"/>
    </location>
</feature>
<comment type="subcellular location">
    <subcellularLocation>
        <location evidence="1">Secreted</location>
    </subcellularLocation>
</comment>
<dbReference type="Pfam" id="PF03098">
    <property type="entry name" value="An_peroxidase"/>
    <property type="match status" value="1"/>
</dbReference>
<keyword evidence="6 12" id="KW-0732">Signal</keyword>
<keyword evidence="2" id="KW-0964">Secreted</keyword>
<evidence type="ECO:0000256" key="7">
    <source>
        <dbReference type="ARBA" id="ARBA00023002"/>
    </source>
</evidence>
<dbReference type="PROSITE" id="PS50292">
    <property type="entry name" value="PEROXIDASE_3"/>
    <property type="match status" value="1"/>
</dbReference>
<dbReference type="SUPFAM" id="SSF48113">
    <property type="entry name" value="Heme-dependent peroxidases"/>
    <property type="match status" value="1"/>
</dbReference>
<dbReference type="InterPro" id="IPR010255">
    <property type="entry name" value="Haem_peroxidase_sf"/>
</dbReference>
<dbReference type="GO" id="GO:0004601">
    <property type="term" value="F:peroxidase activity"/>
    <property type="evidence" value="ECO:0007669"/>
    <property type="project" value="UniProtKB-KW"/>
</dbReference>
<dbReference type="GO" id="GO:0046872">
    <property type="term" value="F:metal ion binding"/>
    <property type="evidence" value="ECO:0007669"/>
    <property type="project" value="UniProtKB-KW"/>
</dbReference>
<dbReference type="InterPro" id="IPR037120">
    <property type="entry name" value="Haem_peroxidase_sf_animal"/>
</dbReference>
<keyword evidence="8 11" id="KW-0408">Iron</keyword>
<protein>
    <submittedName>
        <fullName evidence="13">Putative peroxidase</fullName>
    </submittedName>
</protein>
<reference evidence="13" key="1">
    <citation type="submission" date="2018-01" db="EMBL/GenBank/DDBJ databases">
        <title>An insight into the sialome of Amazonian anophelines.</title>
        <authorList>
            <person name="Ribeiro J.M."/>
            <person name="Scarpassa V."/>
            <person name="Calvo E."/>
        </authorList>
    </citation>
    <scope>NUCLEOTIDE SEQUENCE</scope>
    <source>
        <tissue evidence="13">Salivary glands</tissue>
    </source>
</reference>
<feature type="binding site" description="axial binding residue" evidence="11">
    <location>
        <position position="355"/>
    </location>
    <ligand>
        <name>heme b</name>
        <dbReference type="ChEBI" id="CHEBI:60344"/>
    </ligand>
    <ligandPart>
        <name>Fe</name>
        <dbReference type="ChEBI" id="CHEBI:18248"/>
    </ligandPart>
</feature>
<dbReference type="EMBL" id="GGFK01004863">
    <property type="protein sequence ID" value="MBW38184.1"/>
    <property type="molecule type" value="Transcribed_RNA"/>
</dbReference>
<evidence type="ECO:0000256" key="2">
    <source>
        <dbReference type="ARBA" id="ARBA00022525"/>
    </source>
</evidence>
<evidence type="ECO:0000256" key="6">
    <source>
        <dbReference type="ARBA" id="ARBA00022729"/>
    </source>
</evidence>
<organism evidence="13">
    <name type="scientific">Anopheles triannulatus</name>
    <dbReference type="NCBI Taxonomy" id="58253"/>
    <lineage>
        <taxon>Eukaryota</taxon>
        <taxon>Metazoa</taxon>
        <taxon>Ecdysozoa</taxon>
        <taxon>Arthropoda</taxon>
        <taxon>Hexapoda</taxon>
        <taxon>Insecta</taxon>
        <taxon>Pterygota</taxon>
        <taxon>Neoptera</taxon>
        <taxon>Endopterygota</taxon>
        <taxon>Diptera</taxon>
        <taxon>Nematocera</taxon>
        <taxon>Culicoidea</taxon>
        <taxon>Culicidae</taxon>
        <taxon>Anophelinae</taxon>
        <taxon>Anopheles</taxon>
    </lineage>
</organism>
<evidence type="ECO:0000256" key="1">
    <source>
        <dbReference type="ARBA" id="ARBA00004613"/>
    </source>
</evidence>
<evidence type="ECO:0000313" key="13">
    <source>
        <dbReference type="EMBL" id="MBW38184.1"/>
    </source>
</evidence>
<dbReference type="AlphaFoldDB" id="A0A2M4ABL8"/>
<evidence type="ECO:0000256" key="9">
    <source>
        <dbReference type="ARBA" id="ARBA00023157"/>
    </source>
</evidence>
<dbReference type="GO" id="GO:0020037">
    <property type="term" value="F:heme binding"/>
    <property type="evidence" value="ECO:0007669"/>
    <property type="project" value="InterPro"/>
</dbReference>
<evidence type="ECO:0000256" key="3">
    <source>
        <dbReference type="ARBA" id="ARBA00022559"/>
    </source>
</evidence>
<accession>A0A2M4ABL8</accession>
<proteinExistence type="predicted"/>
<dbReference type="GO" id="GO:0005576">
    <property type="term" value="C:extracellular region"/>
    <property type="evidence" value="ECO:0007669"/>
    <property type="project" value="UniProtKB-SubCell"/>
</dbReference>
<sequence length="603" mass="67365">MTIPWVVFLCLVLYTITDNVQASCNPSSRYRTFDGTCNNLQNPSWGAANTAYGRLIAADYGDGVKSPRKATNGADLPSARIVSNKLFSDANVLDPAYTLINMQFGQIVAHDMGFTSGAVDTLPCCGGGQPAPNPDRRCLPIPVPSDDPVMGSAGIKCLDFLRTITDCDANPSSCSNNKKAEQLNMATSFLDLSVVYGNSAAENTALRRFRDGLMKVERRDGSDWPPRNPQSSDACVQNKPEDACYATGDARANLTPHLAILQILFLREHNRIAKQLALLNPLWNDEKLFQEARRINVAQYQQIVYYEWLPNFLGWDNMKNRDIISEKDEATNLYRPTVNPTTLNSNANAAFRYFHSAGIAHLQLASENRTSEGDISITDHTLNPNIIEAPCRYAQLSRGMATQSMGKVDRNIDYELKNNFFKFGGVFGNDLRSLDIQRARDHGLPSYNKFREWCGLGKIKSFAEFGSRLNSPQLPALFASVYKSVDDVELTVAGFFEKHLENSQAGETFQCILEEQFYRTRVGDRFFFETNEKPLRFRRRQLSQLRKATMARLLCDNTVGLEGMQPAAFRSLSSTNTVKPCSKLPVVDLSAWKSHRTSEEKGS</sequence>
<keyword evidence="3 13" id="KW-0575">Peroxidase</keyword>
<dbReference type="CDD" id="cd09823">
    <property type="entry name" value="peroxinectin_like"/>
    <property type="match status" value="1"/>
</dbReference>
<keyword evidence="7" id="KW-0560">Oxidoreductase</keyword>
<keyword evidence="9" id="KW-1015">Disulfide bond</keyword>
<evidence type="ECO:0000256" key="12">
    <source>
        <dbReference type="SAM" id="SignalP"/>
    </source>
</evidence>
<evidence type="ECO:0000256" key="5">
    <source>
        <dbReference type="ARBA" id="ARBA00022723"/>
    </source>
</evidence>
<evidence type="ECO:0000256" key="8">
    <source>
        <dbReference type="ARBA" id="ARBA00023004"/>
    </source>
</evidence>
<name>A0A2M4ABL8_9DIPT</name>
<evidence type="ECO:0000256" key="4">
    <source>
        <dbReference type="ARBA" id="ARBA00022617"/>
    </source>
</evidence>
<evidence type="ECO:0000256" key="10">
    <source>
        <dbReference type="ARBA" id="ARBA00023180"/>
    </source>
</evidence>
<keyword evidence="4 11" id="KW-0349">Heme</keyword>
<dbReference type="GO" id="GO:0022412">
    <property type="term" value="P:cellular process involved in reproduction in multicellular organism"/>
    <property type="evidence" value="ECO:0007669"/>
    <property type="project" value="UniProtKB-ARBA"/>
</dbReference>
<keyword evidence="10" id="KW-0325">Glycoprotein</keyword>
<dbReference type="PRINTS" id="PR00457">
    <property type="entry name" value="ANPEROXIDASE"/>
</dbReference>
<keyword evidence="5 11" id="KW-0479">Metal-binding</keyword>
<dbReference type="GO" id="GO:0006979">
    <property type="term" value="P:response to oxidative stress"/>
    <property type="evidence" value="ECO:0007669"/>
    <property type="project" value="InterPro"/>
</dbReference>
<dbReference type="Gene3D" id="1.10.640.10">
    <property type="entry name" value="Haem peroxidase domain superfamily, animal type"/>
    <property type="match status" value="1"/>
</dbReference>
<dbReference type="PANTHER" id="PTHR11475">
    <property type="entry name" value="OXIDASE/PEROXIDASE"/>
    <property type="match status" value="1"/>
</dbReference>
<dbReference type="InterPro" id="IPR019791">
    <property type="entry name" value="Haem_peroxidase_animal"/>
</dbReference>